<dbReference type="Proteomes" id="UP000663880">
    <property type="component" value="Unassembled WGS sequence"/>
</dbReference>
<dbReference type="OrthoDB" id="5984008at2759"/>
<accession>A0A821LGL0</accession>
<name>A0A821LGL0_9NEOP</name>
<dbReference type="EMBL" id="CAJOBZ010000001">
    <property type="protein sequence ID" value="CAF4750633.1"/>
    <property type="molecule type" value="Genomic_DNA"/>
</dbReference>
<reference evidence="1" key="1">
    <citation type="submission" date="2021-02" db="EMBL/GenBank/DDBJ databases">
        <authorList>
            <person name="Steward A R."/>
        </authorList>
    </citation>
    <scope>NUCLEOTIDE SEQUENCE</scope>
</reference>
<keyword evidence="2" id="KW-1185">Reference proteome</keyword>
<dbReference type="AlphaFoldDB" id="A0A821LGL0"/>
<sequence>MDSNEEQEALKTAITMNKEMKAPVEFRIYIAIMNTADVYKLSRLSCDSEWINTTGRVMLALQDCKDKLLHEIK</sequence>
<evidence type="ECO:0000313" key="2">
    <source>
        <dbReference type="Proteomes" id="UP000663880"/>
    </source>
</evidence>
<evidence type="ECO:0000313" key="1">
    <source>
        <dbReference type="EMBL" id="CAF4750633.1"/>
    </source>
</evidence>
<gene>
    <name evidence="1" type="ORF">PMACD_LOCUS657</name>
</gene>
<comment type="caution">
    <text evidence="1">The sequence shown here is derived from an EMBL/GenBank/DDBJ whole genome shotgun (WGS) entry which is preliminary data.</text>
</comment>
<proteinExistence type="predicted"/>
<protein>
    <submittedName>
        <fullName evidence="1">Uncharacterized protein</fullName>
    </submittedName>
</protein>
<organism evidence="1 2">
    <name type="scientific">Pieris macdunnoughi</name>
    <dbReference type="NCBI Taxonomy" id="345717"/>
    <lineage>
        <taxon>Eukaryota</taxon>
        <taxon>Metazoa</taxon>
        <taxon>Ecdysozoa</taxon>
        <taxon>Arthropoda</taxon>
        <taxon>Hexapoda</taxon>
        <taxon>Insecta</taxon>
        <taxon>Pterygota</taxon>
        <taxon>Neoptera</taxon>
        <taxon>Endopterygota</taxon>
        <taxon>Lepidoptera</taxon>
        <taxon>Glossata</taxon>
        <taxon>Ditrysia</taxon>
        <taxon>Papilionoidea</taxon>
        <taxon>Pieridae</taxon>
        <taxon>Pierinae</taxon>
        <taxon>Pieris</taxon>
    </lineage>
</organism>